<reference evidence="3" key="1">
    <citation type="submission" date="2022-03" db="EMBL/GenBank/DDBJ databases">
        <title>Genomic analyses of argali, domestic sheep and their hybrids provide insights into chromosomal evolution, heterosis and genetic basis of agronomic traits.</title>
        <authorList>
            <person name="Li M."/>
        </authorList>
    </citation>
    <scope>NUCLEOTIDE SEQUENCE</scope>
    <source>
        <strain evidence="3">CAU-MHL-2022a</strain>
        <tissue evidence="3">Skin</tissue>
    </source>
</reference>
<sequence>MKENRTETPEGTESDMETSSGNPSWHLADSPAVNGATGHGRSLDVQKVFPMMTVKQALREAGSEFELRYQQTFSDPTSQLHITPGTAYQSFEQCDTMHERHRQGETSIAIVNLQFNKMLHFVTYRLQIVHLF</sequence>
<dbReference type="SUPFAM" id="SSF56854">
    <property type="entry name" value="Bcl-2 inhibitors of programmed cell death"/>
    <property type="match status" value="1"/>
</dbReference>
<keyword evidence="1" id="KW-0053">Apoptosis</keyword>
<dbReference type="GO" id="GO:0042981">
    <property type="term" value="P:regulation of apoptotic process"/>
    <property type="evidence" value="ECO:0007669"/>
    <property type="project" value="InterPro"/>
</dbReference>
<dbReference type="Proteomes" id="UP001214576">
    <property type="component" value="Unassembled WGS sequence"/>
</dbReference>
<dbReference type="GO" id="GO:0006915">
    <property type="term" value="P:apoptotic process"/>
    <property type="evidence" value="ECO:0007669"/>
    <property type="project" value="UniProtKB-KW"/>
</dbReference>
<proteinExistence type="predicted"/>
<accession>A0AAD4UDC0</accession>
<dbReference type="PROSITE" id="PS50062">
    <property type="entry name" value="BCL2_FAMILY"/>
    <property type="match status" value="1"/>
</dbReference>
<keyword evidence="4" id="KW-1185">Reference proteome</keyword>
<feature type="region of interest" description="Disordered" evidence="2">
    <location>
        <begin position="1"/>
        <end position="40"/>
    </location>
</feature>
<gene>
    <name evidence="3" type="ORF">MG293_004309</name>
</gene>
<evidence type="ECO:0000313" key="4">
    <source>
        <dbReference type="Proteomes" id="UP001214576"/>
    </source>
</evidence>
<dbReference type="InterPro" id="IPR036834">
    <property type="entry name" value="Bcl-2-like_sf"/>
</dbReference>
<name>A0AAD4UDC0_OVIAM</name>
<evidence type="ECO:0000256" key="2">
    <source>
        <dbReference type="SAM" id="MobiDB-lite"/>
    </source>
</evidence>
<dbReference type="Gene3D" id="1.10.437.10">
    <property type="entry name" value="Blc2-like"/>
    <property type="match status" value="1"/>
</dbReference>
<comment type="caution">
    <text evidence="3">The sequence shown here is derived from an EMBL/GenBank/DDBJ whole genome shotgun (WGS) entry which is preliminary data.</text>
</comment>
<organism evidence="3 4">
    <name type="scientific">Ovis ammon polii</name>
    <dbReference type="NCBI Taxonomy" id="230172"/>
    <lineage>
        <taxon>Eukaryota</taxon>
        <taxon>Metazoa</taxon>
        <taxon>Chordata</taxon>
        <taxon>Craniata</taxon>
        <taxon>Vertebrata</taxon>
        <taxon>Euteleostomi</taxon>
        <taxon>Mammalia</taxon>
        <taxon>Eutheria</taxon>
        <taxon>Laurasiatheria</taxon>
        <taxon>Artiodactyla</taxon>
        <taxon>Ruminantia</taxon>
        <taxon>Pecora</taxon>
        <taxon>Bovidae</taxon>
        <taxon>Caprinae</taxon>
        <taxon>Ovis</taxon>
    </lineage>
</organism>
<dbReference type="PRINTS" id="PR01864">
    <property type="entry name" value="APOPREGBCLX"/>
</dbReference>
<evidence type="ECO:0000256" key="1">
    <source>
        <dbReference type="ARBA" id="ARBA00022703"/>
    </source>
</evidence>
<protein>
    <submittedName>
        <fullName evidence="3">Uncharacterized protein</fullName>
    </submittedName>
</protein>
<dbReference type="AlphaFoldDB" id="A0AAD4UDC0"/>
<dbReference type="EMBL" id="JAKZEL010000004">
    <property type="protein sequence ID" value="KAI4544043.1"/>
    <property type="molecule type" value="Genomic_DNA"/>
</dbReference>
<dbReference type="InterPro" id="IPR013279">
    <property type="entry name" value="Apop_reg_BclX"/>
</dbReference>
<evidence type="ECO:0000313" key="3">
    <source>
        <dbReference type="EMBL" id="KAI4544043.1"/>
    </source>
</evidence>
<dbReference type="InterPro" id="IPR002475">
    <property type="entry name" value="Bcl2-like"/>
</dbReference>